<proteinExistence type="predicted"/>
<keyword evidence="3" id="KW-1185">Reference proteome</keyword>
<dbReference type="Pfam" id="PF12708">
    <property type="entry name" value="Pect-lyase_RHGA_epim"/>
    <property type="match status" value="1"/>
</dbReference>
<evidence type="ECO:0000313" key="3">
    <source>
        <dbReference type="Proteomes" id="UP001142648"/>
    </source>
</evidence>
<dbReference type="Gene3D" id="2.160.20.10">
    <property type="entry name" value="Single-stranded right-handed beta-helix, Pectin lyase-like"/>
    <property type="match status" value="1"/>
</dbReference>
<dbReference type="InterPro" id="IPR011050">
    <property type="entry name" value="Pectin_lyase_fold/virulence"/>
</dbReference>
<dbReference type="SUPFAM" id="SSF51126">
    <property type="entry name" value="Pectin lyase-like"/>
    <property type="match status" value="1"/>
</dbReference>
<gene>
    <name evidence="2" type="ORF">N0B51_02160</name>
</gene>
<dbReference type="Proteomes" id="UP001142648">
    <property type="component" value="Unassembled WGS sequence"/>
</dbReference>
<evidence type="ECO:0000313" key="2">
    <source>
        <dbReference type="EMBL" id="MCT2557779.1"/>
    </source>
</evidence>
<dbReference type="RefSeq" id="WP_259960537.1">
    <property type="nucleotide sequence ID" value="NZ_JAOAMV010000001.1"/>
</dbReference>
<dbReference type="InterPro" id="IPR024535">
    <property type="entry name" value="RHGA/B-epi-like_pectate_lyase"/>
</dbReference>
<dbReference type="EMBL" id="JAOAMV010000001">
    <property type="protein sequence ID" value="MCT2557779.1"/>
    <property type="molecule type" value="Genomic_DNA"/>
</dbReference>
<protein>
    <recommendedName>
        <fullName evidence="1">Rhamnogalacturonase A/B/Epimerase-like pectate lyase domain-containing protein</fullName>
    </recommendedName>
</protein>
<evidence type="ECO:0000259" key="1">
    <source>
        <dbReference type="Pfam" id="PF12708"/>
    </source>
</evidence>
<dbReference type="InterPro" id="IPR012334">
    <property type="entry name" value="Pectin_lyas_fold"/>
</dbReference>
<feature type="domain" description="Rhamnogalacturonase A/B/Epimerase-like pectate lyase" evidence="1">
    <location>
        <begin position="69"/>
        <end position="115"/>
    </location>
</feature>
<dbReference type="AlphaFoldDB" id="A0A9X3AK18"/>
<sequence>MTDNRAQIVIDKANGELPGEPGPSVARGIDRRAIVSGAAGLAVGASLGATAVGGQAQVPVHPADIATLSVHDFGAKGDGKAADGDAIRAALAAADALDYREKRIVFPAGEYRIDKIDLTGTRGIVFVAEGTVQLAGTGGAFIVGSERHAREGDDGSVYNFRMEGSQWLIAPEPGAEYRHAMQLYGLVQSSLSNISVSGEFGRGEFERVAVTIDRSWANRFEGLAVACPGLPGPGRKSIAIRCEIDNVNVNTFNSCRIVGIIGKPDLAGTIGMVVNGSANRVVNCDVSAVEIGIELVAARGCMLMGNYHEAVQRCVVARRGNSRGCTIVGGFYAVAPDGVALSLGSSQSTTIMGGWYRGTGGGTFIDRGDACYGLSVIEPVLEDVGTTYRGIERGALTPGAAATRISAAGVVFPEPEVRSDHSRTLDDYNEGVFAPRGDGFAFVDGSAAFTKIGNIVHLRFRIAFPPSGSRREAALVGLPFAAADGEGAGVVLGDQRNPNGNAIAVRGNRLVVIDPRTGKARANAEVAGDMYSGVATYAVAGR</sequence>
<accession>A0A9X3AK18</accession>
<comment type="caution">
    <text evidence="2">The sequence shown here is derived from an EMBL/GenBank/DDBJ whole genome shotgun (WGS) entry which is preliminary data.</text>
</comment>
<organism evidence="2 3">
    <name type="scientific">Tsuneonella litorea</name>
    <dbReference type="NCBI Taxonomy" id="2976475"/>
    <lineage>
        <taxon>Bacteria</taxon>
        <taxon>Pseudomonadati</taxon>
        <taxon>Pseudomonadota</taxon>
        <taxon>Alphaproteobacteria</taxon>
        <taxon>Sphingomonadales</taxon>
        <taxon>Erythrobacteraceae</taxon>
        <taxon>Tsuneonella</taxon>
    </lineage>
</organism>
<name>A0A9X3AK18_9SPHN</name>
<reference evidence="2" key="1">
    <citation type="submission" date="2022-09" db="EMBL/GenBank/DDBJ databases">
        <title>The genome sequence of Tsuneonella sp. YG55.</title>
        <authorList>
            <person name="Liu Y."/>
        </authorList>
    </citation>
    <scope>NUCLEOTIDE SEQUENCE</scope>
    <source>
        <strain evidence="2">YG55</strain>
    </source>
</reference>